<organism evidence="9 10">
    <name type="scientific">Gryllotalpicola koreensis</name>
    <dbReference type="NCBI Taxonomy" id="993086"/>
    <lineage>
        <taxon>Bacteria</taxon>
        <taxon>Bacillati</taxon>
        <taxon>Actinomycetota</taxon>
        <taxon>Actinomycetes</taxon>
        <taxon>Micrococcales</taxon>
        <taxon>Microbacteriaceae</taxon>
        <taxon>Gryllotalpicola</taxon>
    </lineage>
</organism>
<dbReference type="Gene3D" id="3.20.20.220">
    <property type="match status" value="1"/>
</dbReference>
<reference evidence="10" key="1">
    <citation type="journal article" date="2019" name="Int. J. Syst. Evol. Microbiol.">
        <title>The Global Catalogue of Microorganisms (GCM) 10K type strain sequencing project: providing services to taxonomists for standard genome sequencing and annotation.</title>
        <authorList>
            <consortium name="The Broad Institute Genomics Platform"/>
            <consortium name="The Broad Institute Genome Sequencing Center for Infectious Disease"/>
            <person name="Wu L."/>
            <person name="Ma J."/>
        </authorList>
    </citation>
    <scope>NUCLEOTIDE SEQUENCE [LARGE SCALE GENOMIC DNA]</scope>
    <source>
        <strain evidence="10">JCM 17591</strain>
    </source>
</reference>
<keyword evidence="5 8" id="KW-0274">FAD</keyword>
<name>A0ABP8ABP0_9MICO</name>
<dbReference type="InterPro" id="IPR029041">
    <property type="entry name" value="FAD-linked_oxidoreductase-like"/>
</dbReference>
<dbReference type="CDD" id="cd00537">
    <property type="entry name" value="MTHFR"/>
    <property type="match status" value="1"/>
</dbReference>
<evidence type="ECO:0000313" key="9">
    <source>
        <dbReference type="EMBL" id="GAA4181252.1"/>
    </source>
</evidence>
<evidence type="ECO:0000256" key="4">
    <source>
        <dbReference type="ARBA" id="ARBA00022630"/>
    </source>
</evidence>
<comment type="cofactor">
    <cofactor evidence="1 8">
        <name>FAD</name>
        <dbReference type="ChEBI" id="CHEBI:57692"/>
    </cofactor>
</comment>
<protein>
    <recommendedName>
        <fullName evidence="8">Methylenetetrahydrofolate reductase</fullName>
    </recommendedName>
</protein>
<comment type="catalytic activity">
    <reaction evidence="7">
        <text>(6S)-5-methyl-5,6,7,8-tetrahydrofolate + NAD(+) = (6R)-5,10-methylene-5,6,7,8-tetrahydrofolate + NADH + H(+)</text>
        <dbReference type="Rhea" id="RHEA:19821"/>
        <dbReference type="ChEBI" id="CHEBI:15378"/>
        <dbReference type="ChEBI" id="CHEBI:15636"/>
        <dbReference type="ChEBI" id="CHEBI:18608"/>
        <dbReference type="ChEBI" id="CHEBI:57540"/>
        <dbReference type="ChEBI" id="CHEBI:57945"/>
        <dbReference type="EC" id="1.5.1.54"/>
    </reaction>
    <physiologicalReaction direction="right-to-left" evidence="7">
        <dbReference type="Rhea" id="RHEA:19823"/>
    </physiologicalReaction>
</comment>
<gene>
    <name evidence="9" type="primary">metF</name>
    <name evidence="9" type="ORF">GCM10022287_36290</name>
</gene>
<evidence type="ECO:0000256" key="8">
    <source>
        <dbReference type="RuleBase" id="RU003862"/>
    </source>
</evidence>
<dbReference type="SUPFAM" id="SSF51730">
    <property type="entry name" value="FAD-linked oxidoreductase"/>
    <property type="match status" value="1"/>
</dbReference>
<evidence type="ECO:0000256" key="7">
    <source>
        <dbReference type="ARBA" id="ARBA00048628"/>
    </source>
</evidence>
<comment type="caution">
    <text evidence="9">The sequence shown here is derived from an EMBL/GenBank/DDBJ whole genome shotgun (WGS) entry which is preliminary data.</text>
</comment>
<keyword evidence="4 8" id="KW-0285">Flavoprotein</keyword>
<evidence type="ECO:0000313" key="10">
    <source>
        <dbReference type="Proteomes" id="UP001501079"/>
    </source>
</evidence>
<dbReference type="PANTHER" id="PTHR45754:SF3">
    <property type="entry name" value="METHYLENETETRAHYDROFOLATE REDUCTASE (NADPH)"/>
    <property type="match status" value="1"/>
</dbReference>
<proteinExistence type="inferred from homology"/>
<keyword evidence="6 8" id="KW-0560">Oxidoreductase</keyword>
<dbReference type="PANTHER" id="PTHR45754">
    <property type="entry name" value="METHYLENETETRAHYDROFOLATE REDUCTASE"/>
    <property type="match status" value="1"/>
</dbReference>
<evidence type="ECO:0000256" key="2">
    <source>
        <dbReference type="ARBA" id="ARBA00004777"/>
    </source>
</evidence>
<comment type="similarity">
    <text evidence="3 8">Belongs to the methylenetetrahydrofolate reductase family.</text>
</comment>
<dbReference type="EMBL" id="BAABBW010000006">
    <property type="protein sequence ID" value="GAA4181252.1"/>
    <property type="molecule type" value="Genomic_DNA"/>
</dbReference>
<keyword evidence="10" id="KW-1185">Reference proteome</keyword>
<accession>A0ABP8ABP0</accession>
<dbReference type="InterPro" id="IPR003171">
    <property type="entry name" value="Mehydrof_redctse-like"/>
</dbReference>
<dbReference type="Proteomes" id="UP001501079">
    <property type="component" value="Unassembled WGS sequence"/>
</dbReference>
<dbReference type="RefSeq" id="WP_344757127.1">
    <property type="nucleotide sequence ID" value="NZ_BAABBW010000006.1"/>
</dbReference>
<evidence type="ECO:0000256" key="1">
    <source>
        <dbReference type="ARBA" id="ARBA00001974"/>
    </source>
</evidence>
<comment type="pathway">
    <text evidence="2 8">One-carbon metabolism; tetrahydrofolate interconversion.</text>
</comment>
<sequence>MRHVPFSFELHPARSPLIAQQLPGRIARLAAAGPEFMSVTYGAGGSSQGASLDVLRLLIDHHPEVRTMAHLTCVGSTVQGTHETVRTFLDAGVHSFLAVRGDLPAGFSEGAFPGDLRSGAELVQLIHAVQHERTPWREVPLPGTRGITLDRDGRERIVIAVAAFANGHPSSRSVEQDIDTLLAKQAAGANLAITQLFFHADDYFRLLDRARAAGVEFPILPGIMPVTTLPALARSLELSGEPMPSDLAAALDAETTSEGQREVGIDYAARLAERLVEGGAPGIHLYTRNLHETPLAVLARAAFIDATRYSELVAPDFAAAPLP</sequence>
<dbReference type="Pfam" id="PF02219">
    <property type="entry name" value="MTHFR"/>
    <property type="match status" value="1"/>
</dbReference>
<evidence type="ECO:0000256" key="5">
    <source>
        <dbReference type="ARBA" id="ARBA00022827"/>
    </source>
</evidence>
<evidence type="ECO:0000256" key="3">
    <source>
        <dbReference type="ARBA" id="ARBA00006743"/>
    </source>
</evidence>
<evidence type="ECO:0000256" key="6">
    <source>
        <dbReference type="ARBA" id="ARBA00023002"/>
    </source>
</evidence>